<dbReference type="EMBL" id="BSFE01000001">
    <property type="protein sequence ID" value="GLK51072.1"/>
    <property type="molecule type" value="Genomic_DNA"/>
</dbReference>
<dbReference type="InterPro" id="IPR011032">
    <property type="entry name" value="GroES-like_sf"/>
</dbReference>
<dbReference type="Gene3D" id="3.40.50.720">
    <property type="entry name" value="NAD(P)-binding Rossmann-like Domain"/>
    <property type="match status" value="1"/>
</dbReference>
<dbReference type="InterPro" id="IPR036291">
    <property type="entry name" value="NAD(P)-bd_dom_sf"/>
</dbReference>
<proteinExistence type="predicted"/>
<dbReference type="Proteomes" id="UP001143486">
    <property type="component" value="Unassembled WGS sequence"/>
</dbReference>
<dbReference type="SUPFAM" id="SSF50129">
    <property type="entry name" value="GroES-like"/>
    <property type="match status" value="1"/>
</dbReference>
<dbReference type="PANTHER" id="PTHR43677:SF4">
    <property type="entry name" value="QUINONE OXIDOREDUCTASE-LIKE PROTEIN 2"/>
    <property type="match status" value="1"/>
</dbReference>
<dbReference type="PANTHER" id="PTHR43677">
    <property type="entry name" value="SHORT-CHAIN DEHYDROGENASE/REDUCTASE"/>
    <property type="match status" value="1"/>
</dbReference>
<evidence type="ECO:0000313" key="2">
    <source>
        <dbReference type="EMBL" id="GLK51072.1"/>
    </source>
</evidence>
<name>A0A9W6MMD1_9PROT</name>
<comment type="caution">
    <text evidence="2">The sequence shown here is derived from an EMBL/GenBank/DDBJ whole genome shotgun (WGS) entry which is preliminary data.</text>
</comment>
<dbReference type="RefSeq" id="WP_271185465.1">
    <property type="nucleotide sequence ID" value="NZ_BSFE01000001.1"/>
</dbReference>
<dbReference type="Pfam" id="PF08240">
    <property type="entry name" value="ADH_N"/>
    <property type="match status" value="1"/>
</dbReference>
<dbReference type="InterPro" id="IPR013154">
    <property type="entry name" value="ADH-like_N"/>
</dbReference>
<evidence type="ECO:0000313" key="3">
    <source>
        <dbReference type="Proteomes" id="UP001143486"/>
    </source>
</evidence>
<evidence type="ECO:0000259" key="1">
    <source>
        <dbReference type="SMART" id="SM00829"/>
    </source>
</evidence>
<sequence>MKALLCREFGPEANMKVEEIDAPELKPGHVLVDVKAGGLNFPDLLCVRGQYQFKPELPFVPGTEGAGVIRELGEGVEGFAVGDRVMFNTPTGAFAAEAVLPAPALTKIPDSMPFEAAAGLTIVYGTSYHALKQRAELKPGQTLLVLGAAGGVGLATVELGKAMGAKVIAAASSDEKLAVCKEHGADELINYSTEDLKARIKELTGGKGVDVIYDPVGGEYTEAAFRGIAFGGKHLVIGFAAGDIPKLPLNLPLLKVASVVGVFWGAWAGALPQEHRKNMQELFDMFEAGKIKPYVAGTYKLENFLDAFNSLSGRKAIGKVVLVP</sequence>
<dbReference type="Pfam" id="PF00107">
    <property type="entry name" value="ADH_zinc_N"/>
    <property type="match status" value="1"/>
</dbReference>
<dbReference type="InterPro" id="IPR020843">
    <property type="entry name" value="ER"/>
</dbReference>
<dbReference type="Gene3D" id="3.90.180.10">
    <property type="entry name" value="Medium-chain alcohol dehydrogenases, catalytic domain"/>
    <property type="match status" value="1"/>
</dbReference>
<dbReference type="SUPFAM" id="SSF51735">
    <property type="entry name" value="NAD(P)-binding Rossmann-fold domains"/>
    <property type="match status" value="1"/>
</dbReference>
<gene>
    <name evidence="2" type="ORF">GCM10017621_05800</name>
</gene>
<dbReference type="GO" id="GO:0016491">
    <property type="term" value="F:oxidoreductase activity"/>
    <property type="evidence" value="ECO:0007669"/>
    <property type="project" value="InterPro"/>
</dbReference>
<dbReference type="AlphaFoldDB" id="A0A9W6MMD1"/>
<keyword evidence="3" id="KW-1185">Reference proteome</keyword>
<organism evidence="2 3">
    <name type="scientific">Maricaulis virginensis</name>
    <dbReference type="NCBI Taxonomy" id="144022"/>
    <lineage>
        <taxon>Bacteria</taxon>
        <taxon>Pseudomonadati</taxon>
        <taxon>Pseudomonadota</taxon>
        <taxon>Alphaproteobacteria</taxon>
        <taxon>Maricaulales</taxon>
        <taxon>Maricaulaceae</taxon>
        <taxon>Maricaulis</taxon>
    </lineage>
</organism>
<dbReference type="InterPro" id="IPR013149">
    <property type="entry name" value="ADH-like_C"/>
</dbReference>
<reference evidence="2" key="1">
    <citation type="journal article" date="2014" name="Int. J. Syst. Evol. Microbiol.">
        <title>Complete genome sequence of Corynebacterium casei LMG S-19264T (=DSM 44701T), isolated from a smear-ripened cheese.</title>
        <authorList>
            <consortium name="US DOE Joint Genome Institute (JGI-PGF)"/>
            <person name="Walter F."/>
            <person name="Albersmeier A."/>
            <person name="Kalinowski J."/>
            <person name="Ruckert C."/>
        </authorList>
    </citation>
    <scope>NUCLEOTIDE SEQUENCE</scope>
    <source>
        <strain evidence="2">VKM B-1513</strain>
    </source>
</reference>
<dbReference type="SMART" id="SM00829">
    <property type="entry name" value="PKS_ER"/>
    <property type="match status" value="1"/>
</dbReference>
<reference evidence="2" key="2">
    <citation type="submission" date="2023-01" db="EMBL/GenBank/DDBJ databases">
        <authorList>
            <person name="Sun Q."/>
            <person name="Evtushenko L."/>
        </authorList>
    </citation>
    <scope>NUCLEOTIDE SEQUENCE</scope>
    <source>
        <strain evidence="2">VKM B-1513</strain>
    </source>
</reference>
<feature type="domain" description="Enoyl reductase (ER)" evidence="1">
    <location>
        <begin position="10"/>
        <end position="322"/>
    </location>
</feature>
<protein>
    <submittedName>
        <fullName evidence="2">NADPH:quinone oxidoreductase</fullName>
    </submittedName>
</protein>
<dbReference type="CDD" id="cd08241">
    <property type="entry name" value="QOR1"/>
    <property type="match status" value="1"/>
</dbReference>
<accession>A0A9W6MMD1</accession>
<dbReference type="InterPro" id="IPR051397">
    <property type="entry name" value="Zn-ADH-like_protein"/>
</dbReference>